<name>A0ACB9BC18_ARCLA</name>
<sequence>MEVTFLFFQEGYLQIGYKIDLLDECALSNNKAKVINNISKLCCVCVVSDERKRQQKHQLELNFVKKFMH</sequence>
<gene>
    <name evidence="1" type="ORF">L6452_20669</name>
</gene>
<reference evidence="2" key="1">
    <citation type="journal article" date="2022" name="Mol. Ecol. Resour.">
        <title>The genomes of chicory, endive, great burdock and yacon provide insights into Asteraceae palaeo-polyploidization history and plant inulin production.</title>
        <authorList>
            <person name="Fan W."/>
            <person name="Wang S."/>
            <person name="Wang H."/>
            <person name="Wang A."/>
            <person name="Jiang F."/>
            <person name="Liu H."/>
            <person name="Zhao H."/>
            <person name="Xu D."/>
            <person name="Zhang Y."/>
        </authorList>
    </citation>
    <scope>NUCLEOTIDE SEQUENCE [LARGE SCALE GENOMIC DNA]</scope>
    <source>
        <strain evidence="2">cv. Niubang</strain>
    </source>
</reference>
<proteinExistence type="predicted"/>
<dbReference type="EMBL" id="CM042052">
    <property type="protein sequence ID" value="KAI3719765.1"/>
    <property type="molecule type" value="Genomic_DNA"/>
</dbReference>
<reference evidence="1 2" key="2">
    <citation type="journal article" date="2022" name="Mol. Ecol. Resour.">
        <title>The genomes of chicory, endive, great burdock and yacon provide insights into Asteraceae paleo-polyploidization history and plant inulin production.</title>
        <authorList>
            <person name="Fan W."/>
            <person name="Wang S."/>
            <person name="Wang H."/>
            <person name="Wang A."/>
            <person name="Jiang F."/>
            <person name="Liu H."/>
            <person name="Zhao H."/>
            <person name="Xu D."/>
            <person name="Zhang Y."/>
        </authorList>
    </citation>
    <scope>NUCLEOTIDE SEQUENCE [LARGE SCALE GENOMIC DNA]</scope>
    <source>
        <strain evidence="2">cv. Niubang</strain>
    </source>
</reference>
<accession>A0ACB9BC18</accession>
<evidence type="ECO:0000313" key="2">
    <source>
        <dbReference type="Proteomes" id="UP001055879"/>
    </source>
</evidence>
<protein>
    <submittedName>
        <fullName evidence="1">Uncharacterized protein</fullName>
    </submittedName>
</protein>
<comment type="caution">
    <text evidence="1">The sequence shown here is derived from an EMBL/GenBank/DDBJ whole genome shotgun (WGS) entry which is preliminary data.</text>
</comment>
<evidence type="ECO:0000313" key="1">
    <source>
        <dbReference type="EMBL" id="KAI3719765.1"/>
    </source>
</evidence>
<dbReference type="Proteomes" id="UP001055879">
    <property type="component" value="Linkage Group LG06"/>
</dbReference>
<keyword evidence="2" id="KW-1185">Reference proteome</keyword>
<organism evidence="1 2">
    <name type="scientific">Arctium lappa</name>
    <name type="common">Greater burdock</name>
    <name type="synonym">Lappa major</name>
    <dbReference type="NCBI Taxonomy" id="4217"/>
    <lineage>
        <taxon>Eukaryota</taxon>
        <taxon>Viridiplantae</taxon>
        <taxon>Streptophyta</taxon>
        <taxon>Embryophyta</taxon>
        <taxon>Tracheophyta</taxon>
        <taxon>Spermatophyta</taxon>
        <taxon>Magnoliopsida</taxon>
        <taxon>eudicotyledons</taxon>
        <taxon>Gunneridae</taxon>
        <taxon>Pentapetalae</taxon>
        <taxon>asterids</taxon>
        <taxon>campanulids</taxon>
        <taxon>Asterales</taxon>
        <taxon>Asteraceae</taxon>
        <taxon>Carduoideae</taxon>
        <taxon>Cardueae</taxon>
        <taxon>Arctiinae</taxon>
        <taxon>Arctium</taxon>
    </lineage>
</organism>